<keyword evidence="8 15" id="KW-0675">Receptor</keyword>
<evidence type="ECO:0000256" key="4">
    <source>
        <dbReference type="ARBA" id="ARBA00022692"/>
    </source>
</evidence>
<evidence type="ECO:0000256" key="2">
    <source>
        <dbReference type="ARBA" id="ARBA00022448"/>
    </source>
</evidence>
<dbReference type="SUPFAM" id="SSF56935">
    <property type="entry name" value="Porins"/>
    <property type="match status" value="1"/>
</dbReference>
<accession>A0A345UGB6</accession>
<evidence type="ECO:0000256" key="3">
    <source>
        <dbReference type="ARBA" id="ARBA00022452"/>
    </source>
</evidence>
<evidence type="ECO:0000256" key="5">
    <source>
        <dbReference type="ARBA" id="ARBA00022729"/>
    </source>
</evidence>
<dbReference type="InterPro" id="IPR012910">
    <property type="entry name" value="Plug_dom"/>
</dbReference>
<dbReference type="GO" id="GO:0015344">
    <property type="term" value="F:siderophore uptake transmembrane transporter activity"/>
    <property type="evidence" value="ECO:0007669"/>
    <property type="project" value="TreeGrafter"/>
</dbReference>
<evidence type="ECO:0000256" key="10">
    <source>
        <dbReference type="PROSITE-ProRule" id="PRU01360"/>
    </source>
</evidence>
<protein>
    <submittedName>
        <fullName evidence="15">TonB-dependent outer membrane receptor, SusC/RagA subfamily, signature region</fullName>
    </submittedName>
</protein>
<keyword evidence="7 10" id="KW-0472">Membrane</keyword>
<proteinExistence type="inferred from homology"/>
<name>A0A345UGB6_9BACT</name>
<dbReference type="Proteomes" id="UP000254808">
    <property type="component" value="Chromosome"/>
</dbReference>
<dbReference type="InterPro" id="IPR008969">
    <property type="entry name" value="CarboxyPept-like_regulatory"/>
</dbReference>
<comment type="similarity">
    <text evidence="10 11">Belongs to the TonB-dependent receptor family.</text>
</comment>
<dbReference type="GO" id="GO:0009279">
    <property type="term" value="C:cell outer membrane"/>
    <property type="evidence" value="ECO:0007669"/>
    <property type="project" value="UniProtKB-SubCell"/>
</dbReference>
<evidence type="ECO:0000256" key="11">
    <source>
        <dbReference type="RuleBase" id="RU003357"/>
    </source>
</evidence>
<evidence type="ECO:0000256" key="9">
    <source>
        <dbReference type="ARBA" id="ARBA00023237"/>
    </source>
</evidence>
<dbReference type="Pfam" id="PF07715">
    <property type="entry name" value="Plug"/>
    <property type="match status" value="1"/>
</dbReference>
<dbReference type="GO" id="GO:0044718">
    <property type="term" value="P:siderophore transmembrane transport"/>
    <property type="evidence" value="ECO:0007669"/>
    <property type="project" value="TreeGrafter"/>
</dbReference>
<feature type="chain" id="PRO_5016880699" evidence="12">
    <location>
        <begin position="26"/>
        <end position="961"/>
    </location>
</feature>
<keyword evidence="16" id="KW-1185">Reference proteome</keyword>
<sequence length="961" mass="104462">MLKKILSLSAFVVAYCLLAAGSVHAQTGTLSGTVTDATTGEELIGATVLVQELGRGAPTNLSGEYRVENIPVGTYTLRFSFVGYRSLTTEVTISEGPNTFNAELRSDATGREEVVVTGIASRTSREISEVAVSRIDATQFTENVSFQDLSQLIGGRVAGVGVQPSGGTVGSGVRFNVRAGGGLGGQGQPLIFVDGIRIDNSEIAGPGRGGQGVGTLTDLNMDEVASIDILKGPAAAALYGTSGSNGVVLITTQRGQALGDAGGLSVNVRTTRGISEFGRESQTSQFLSEQSINDVFETGLLEHYNVSAQGGSEFIRFFTSYDQRLEEGILPRNYMDRQSFRANFDAFPREDLTIGVSAGFTMNEIALPDNDNNVIGYLGNVILAPGGDDGTFGFTAREAIDAIEDITRQNRFLGSVNLQYRPIENLELNAQVGFDGSSLRRDETIPPGFFVTGPGTAGQRYILNRTNEQFTYDINARYSYDIVDGLTASSVLGAQLFERTLRQSFNQKRGFASALISNIGAGDDFIDANEGFLNNREAGIFFEQNFNYRNQYILSVGGRQDFAASIGEEAPNIFYPKASVAVRLDNILDLPPSIDFLKLRAAYGETGQLPDFNDGAERLWAGQNSAYGTGGVISFVGNPEIKPERIRELELGVEADFLGRFGLDLTYYQLWAKDSIIDFRRASSTGVTNLVPFNVGGVEGHGLETTLSINAFESRDFGLDFDVAYSYSYSEVTDLGGAQPIFDGFSVQVLAEGIERSAFFVQRVNGALFNDDGVFIGVDADPERSAVGTPFPKHTGSFAMNFRAFRNLNVYALVDWAADLYIYNNTREFAIQFGNDREFAELNERFADLTPGTDEYIDVANRLARLNTAFPYNQVERADWLKLREVSVSYNFNELIRGTEFGNYINSLSVSAGGRNLLTSTLYSGLDPEVNFDGARSLIRGQDFLTMPPARQFFFTVSLGF</sequence>
<dbReference type="Pfam" id="PF00593">
    <property type="entry name" value="TonB_dep_Rec_b-barrel"/>
    <property type="match status" value="1"/>
</dbReference>
<dbReference type="KEGG" id="cprv:CYPRO_0230"/>
<evidence type="ECO:0000256" key="8">
    <source>
        <dbReference type="ARBA" id="ARBA00023170"/>
    </source>
</evidence>
<keyword evidence="4 10" id="KW-0812">Transmembrane</keyword>
<feature type="domain" description="TonB-dependent receptor plug" evidence="14">
    <location>
        <begin position="130"/>
        <end position="247"/>
    </location>
</feature>
<evidence type="ECO:0000256" key="6">
    <source>
        <dbReference type="ARBA" id="ARBA00023077"/>
    </source>
</evidence>
<gene>
    <name evidence="15" type="ORF">CYPRO_0230</name>
</gene>
<dbReference type="InterPro" id="IPR036942">
    <property type="entry name" value="Beta-barrel_TonB_sf"/>
</dbReference>
<dbReference type="PANTHER" id="PTHR30069">
    <property type="entry name" value="TONB-DEPENDENT OUTER MEMBRANE RECEPTOR"/>
    <property type="match status" value="1"/>
</dbReference>
<dbReference type="Gene3D" id="2.60.40.1120">
    <property type="entry name" value="Carboxypeptidase-like, regulatory domain"/>
    <property type="match status" value="1"/>
</dbReference>
<feature type="domain" description="TonB-dependent receptor-like beta-barrel" evidence="13">
    <location>
        <begin position="380"/>
        <end position="917"/>
    </location>
</feature>
<dbReference type="Gene3D" id="2.40.170.20">
    <property type="entry name" value="TonB-dependent receptor, beta-barrel domain"/>
    <property type="match status" value="1"/>
</dbReference>
<dbReference type="PANTHER" id="PTHR30069:SF29">
    <property type="entry name" value="HEMOGLOBIN AND HEMOGLOBIN-HAPTOGLOBIN-BINDING PROTEIN 1-RELATED"/>
    <property type="match status" value="1"/>
</dbReference>
<keyword evidence="3 10" id="KW-1134">Transmembrane beta strand</keyword>
<dbReference type="InterPro" id="IPR037066">
    <property type="entry name" value="Plug_dom_sf"/>
</dbReference>
<evidence type="ECO:0000259" key="13">
    <source>
        <dbReference type="Pfam" id="PF00593"/>
    </source>
</evidence>
<dbReference type="EMBL" id="CP027806">
    <property type="protein sequence ID" value="AXI99517.1"/>
    <property type="molecule type" value="Genomic_DNA"/>
</dbReference>
<keyword evidence="2 10" id="KW-0813">Transport</keyword>
<dbReference type="Gene3D" id="2.170.130.10">
    <property type="entry name" value="TonB-dependent receptor, plug domain"/>
    <property type="match status" value="1"/>
</dbReference>
<dbReference type="InterPro" id="IPR000531">
    <property type="entry name" value="Beta-barrel_TonB"/>
</dbReference>
<evidence type="ECO:0000259" key="14">
    <source>
        <dbReference type="Pfam" id="PF07715"/>
    </source>
</evidence>
<dbReference type="InterPro" id="IPR023997">
    <property type="entry name" value="TonB-dep_OMP_SusC/RagA_CS"/>
</dbReference>
<comment type="subcellular location">
    <subcellularLocation>
        <location evidence="1 10">Cell outer membrane</location>
        <topology evidence="1 10">Multi-pass membrane protein</topology>
    </subcellularLocation>
</comment>
<evidence type="ECO:0000256" key="1">
    <source>
        <dbReference type="ARBA" id="ARBA00004571"/>
    </source>
</evidence>
<keyword evidence="5 12" id="KW-0732">Signal</keyword>
<evidence type="ECO:0000256" key="7">
    <source>
        <dbReference type="ARBA" id="ARBA00023136"/>
    </source>
</evidence>
<evidence type="ECO:0000313" key="16">
    <source>
        <dbReference type="Proteomes" id="UP000254808"/>
    </source>
</evidence>
<dbReference type="SUPFAM" id="SSF49464">
    <property type="entry name" value="Carboxypeptidase regulatory domain-like"/>
    <property type="match status" value="1"/>
</dbReference>
<keyword evidence="9 10" id="KW-0998">Cell outer membrane</keyword>
<evidence type="ECO:0000313" key="15">
    <source>
        <dbReference type="EMBL" id="AXI99517.1"/>
    </source>
</evidence>
<dbReference type="OrthoDB" id="9768177at2"/>
<dbReference type="NCBIfam" id="TIGR04057">
    <property type="entry name" value="SusC_RagA_signa"/>
    <property type="match status" value="1"/>
</dbReference>
<reference evidence="15 16" key="1">
    <citation type="submission" date="2018-03" db="EMBL/GenBank/DDBJ databases">
        <title>Phenotypic and genomic properties of Cyclonatronum proteinivorum gen. nov., sp. nov., a haloalkaliphilic bacteroidete from soda lakes possessing Na+-translocating rhodopsin.</title>
        <authorList>
            <person name="Toshchakov S.V."/>
            <person name="Korzhenkov A."/>
            <person name="Samarov N.I."/>
            <person name="Kublanov I.V."/>
            <person name="Muntyan M.S."/>
            <person name="Sorokin D.Y."/>
        </authorList>
    </citation>
    <scope>NUCLEOTIDE SEQUENCE [LARGE SCALE GENOMIC DNA]</scope>
    <source>
        <strain evidence="15 16">Omega</strain>
    </source>
</reference>
<keyword evidence="6 11" id="KW-0798">TonB box</keyword>
<dbReference type="InterPro" id="IPR039426">
    <property type="entry name" value="TonB-dep_rcpt-like"/>
</dbReference>
<dbReference type="AlphaFoldDB" id="A0A345UGB6"/>
<feature type="signal peptide" evidence="12">
    <location>
        <begin position="1"/>
        <end position="25"/>
    </location>
</feature>
<evidence type="ECO:0000256" key="12">
    <source>
        <dbReference type="SAM" id="SignalP"/>
    </source>
</evidence>
<dbReference type="PROSITE" id="PS52016">
    <property type="entry name" value="TONB_DEPENDENT_REC_3"/>
    <property type="match status" value="1"/>
</dbReference>
<organism evidence="15 16">
    <name type="scientific">Cyclonatronum proteinivorum</name>
    <dbReference type="NCBI Taxonomy" id="1457365"/>
    <lineage>
        <taxon>Bacteria</taxon>
        <taxon>Pseudomonadati</taxon>
        <taxon>Balneolota</taxon>
        <taxon>Balneolia</taxon>
        <taxon>Balneolales</taxon>
        <taxon>Cyclonatronaceae</taxon>
        <taxon>Cyclonatronum</taxon>
    </lineage>
</organism>
<dbReference type="RefSeq" id="WP_114982759.1">
    <property type="nucleotide sequence ID" value="NZ_CP027806.1"/>
</dbReference>
<dbReference type="Pfam" id="PF13715">
    <property type="entry name" value="CarbopepD_reg_2"/>
    <property type="match status" value="1"/>
</dbReference>